<evidence type="ECO:0000313" key="2">
    <source>
        <dbReference type="EMBL" id="CDI43315.1"/>
    </source>
</evidence>
<name>U4QNH8_LACHE</name>
<organism evidence="2 4">
    <name type="scientific">Lactobacillus helveticus CIRM-BIA 953</name>
    <dbReference type="NCBI Taxonomy" id="1226335"/>
    <lineage>
        <taxon>Bacteria</taxon>
        <taxon>Bacillati</taxon>
        <taxon>Bacillota</taxon>
        <taxon>Bacilli</taxon>
        <taxon>Lactobacillales</taxon>
        <taxon>Lactobacillaceae</taxon>
        <taxon>Lactobacillus</taxon>
    </lineage>
</organism>
<feature type="compositionally biased region" description="Polar residues" evidence="1">
    <location>
        <begin position="16"/>
        <end position="30"/>
    </location>
</feature>
<feature type="compositionally biased region" description="Polar residues" evidence="1">
    <location>
        <begin position="225"/>
        <end position="240"/>
    </location>
</feature>
<sequence length="240" mass="25763">MNNQTEIIKPGAVSSGAVSNDAGTATNVASPESVPAVADKPKTATDQGDAGNAQTNSSSDLKKQITPDVPKSVKLELSEEEADMIQMLLNDYVLAYRSDRSVDYKPEPVPREKVGQYPYVATAPAPEIINPTYDWINKKWHSKNGTQSLPVIAENVADLSRKSAEQDQVAVENGQQTQMITQQLGVQTKQSQEILQVMGQLQKAVAILANGNQAQTTAPTQPTTDNKQTSNAETTNGGKN</sequence>
<dbReference type="RefSeq" id="WP_023061970.1">
    <property type="nucleotide sequence ID" value="NZ_CBUH010000169.1"/>
</dbReference>
<reference evidence="2 4" key="1">
    <citation type="submission" date="2013-09" db="EMBL/GenBank/DDBJ databases">
        <title>Draft Genome Sequence of five Lactobacillus helveticus strains CIRM-BIA 101T, 103, 104, 951 and 953 isolated from milk product.</title>
        <authorList>
            <person name="Valence F."/>
            <person name="Chuat V."/>
            <person name="Ma L."/>
            <person name="Creno S."/>
            <person name="Falentin H."/>
            <person name="Lortal S."/>
            <person name="Bizet C."/>
            <person name="Clermont D."/>
            <person name="Loux V."/>
            <person name="Bouchier C."/>
            <person name="Cousin S."/>
        </authorList>
    </citation>
    <scope>NUCLEOTIDE SEQUENCE [LARGE SCALE GENOMIC DNA]</scope>
    <source>
        <strain evidence="2 4">CIRM-BIA 953</strain>
    </source>
</reference>
<feature type="region of interest" description="Disordered" evidence="1">
    <location>
        <begin position="1"/>
        <end position="67"/>
    </location>
</feature>
<comment type="caution">
    <text evidence="2">The sequence shown here is derived from an EMBL/GenBank/DDBJ whole genome shotgun (WGS) entry which is preliminary data.</text>
</comment>
<feature type="compositionally biased region" description="Low complexity" evidence="1">
    <location>
        <begin position="213"/>
        <end position="224"/>
    </location>
</feature>
<evidence type="ECO:0000313" key="4">
    <source>
        <dbReference type="Proteomes" id="UP000017243"/>
    </source>
</evidence>
<dbReference type="AlphaFoldDB" id="U4QNH8"/>
<dbReference type="EMBL" id="CBUH010000169">
    <property type="protein sequence ID" value="CDI43315.1"/>
    <property type="molecule type" value="Genomic_DNA"/>
</dbReference>
<proteinExistence type="predicted"/>
<dbReference type="Proteomes" id="UP000017243">
    <property type="component" value="Unassembled WGS sequence"/>
</dbReference>
<feature type="region of interest" description="Disordered" evidence="1">
    <location>
        <begin position="213"/>
        <end position="240"/>
    </location>
</feature>
<dbReference type="EMBL" id="CBUH010000169">
    <property type="protein sequence ID" value="CDI43397.1"/>
    <property type="molecule type" value="Genomic_DNA"/>
</dbReference>
<protein>
    <submittedName>
        <fullName evidence="2">Uncharacterized protein</fullName>
    </submittedName>
</protein>
<evidence type="ECO:0000256" key="1">
    <source>
        <dbReference type="SAM" id="MobiDB-lite"/>
    </source>
</evidence>
<gene>
    <name evidence="2" type="ORF">LHCIRMBIA953_02586</name>
    <name evidence="3" type="ORF">LHCIRMBIA953_02670</name>
</gene>
<accession>U4QNH8</accession>
<evidence type="ECO:0000313" key="3">
    <source>
        <dbReference type="EMBL" id="CDI43397.1"/>
    </source>
</evidence>